<evidence type="ECO:0000313" key="1">
    <source>
        <dbReference type="EMBL" id="ORV85801.1"/>
    </source>
</evidence>
<reference evidence="1 2" key="1">
    <citation type="submission" date="2016-01" db="EMBL/GenBank/DDBJ databases">
        <title>The new phylogeny of the genus Mycobacterium.</title>
        <authorList>
            <person name="Tarcisio F."/>
            <person name="Conor M."/>
            <person name="Antonella G."/>
            <person name="Elisabetta G."/>
            <person name="Giulia F.S."/>
            <person name="Sara T."/>
            <person name="Anna F."/>
            <person name="Clotilde B."/>
            <person name="Roberto B."/>
            <person name="Veronica D.S."/>
            <person name="Fabio R."/>
            <person name="Monica P."/>
            <person name="Olivier J."/>
            <person name="Enrico T."/>
            <person name="Nicola S."/>
        </authorList>
    </citation>
    <scope>NUCLEOTIDE SEQUENCE [LARGE SCALE GENOMIC DNA]</scope>
    <source>
        <strain evidence="1 2">DSM 45541</strain>
    </source>
</reference>
<name>A0A1X1WGT1_MYCIR</name>
<sequence length="173" mass="19277">MRISRLRQRDGTTCGPAVAVMAAALLHPGFRPVLAGQGRFSDEQVRVHASINLLWPRRLGTTPPAMSRAITVLSRGSRYRWRLWWGRRDGLADVLDALDAGRPVAMLVGRVIPRHWVLLVGVAGEMLECYEPSSGEFRVVDLDAVRFGRLKNVGYPRPFAFVLPRFSTRSATA</sequence>
<dbReference type="EMBL" id="LQPC01000039">
    <property type="protein sequence ID" value="ORV85801.1"/>
    <property type="molecule type" value="Genomic_DNA"/>
</dbReference>
<accession>A0A1X1WGT1</accession>
<dbReference type="AlphaFoldDB" id="A0A1X1WGT1"/>
<comment type="caution">
    <text evidence="1">The sequence shown here is derived from an EMBL/GenBank/DDBJ whole genome shotgun (WGS) entry which is preliminary data.</text>
</comment>
<dbReference type="RefSeq" id="WP_085176387.1">
    <property type="nucleotide sequence ID" value="NZ_LQPC01000039.1"/>
</dbReference>
<evidence type="ECO:0008006" key="3">
    <source>
        <dbReference type="Google" id="ProtNLM"/>
    </source>
</evidence>
<organism evidence="1 2">
    <name type="scientific">Mycolicibacterium iranicum</name>
    <name type="common">Mycobacterium iranicum</name>
    <dbReference type="NCBI Taxonomy" id="912594"/>
    <lineage>
        <taxon>Bacteria</taxon>
        <taxon>Bacillati</taxon>
        <taxon>Actinomycetota</taxon>
        <taxon>Actinomycetes</taxon>
        <taxon>Mycobacteriales</taxon>
        <taxon>Mycobacteriaceae</taxon>
        <taxon>Mycolicibacterium</taxon>
    </lineage>
</organism>
<evidence type="ECO:0000313" key="2">
    <source>
        <dbReference type="Proteomes" id="UP000193622"/>
    </source>
</evidence>
<proteinExistence type="predicted"/>
<gene>
    <name evidence="1" type="ORF">AWC12_19695</name>
</gene>
<protein>
    <recommendedName>
        <fullName evidence="3">Peptidase C39-like domain-containing protein</fullName>
    </recommendedName>
</protein>
<dbReference type="Proteomes" id="UP000193622">
    <property type="component" value="Unassembled WGS sequence"/>
</dbReference>